<dbReference type="RefSeq" id="WP_161047714.1">
    <property type="nucleotide sequence ID" value="NZ_WWCS01000025.1"/>
</dbReference>
<dbReference type="InterPro" id="IPR001509">
    <property type="entry name" value="Epimerase_deHydtase"/>
</dbReference>
<dbReference type="SUPFAM" id="SSF51735">
    <property type="entry name" value="NAD(P)-binding Rossmann-fold domains"/>
    <property type="match status" value="1"/>
</dbReference>
<dbReference type="PANTHER" id="PTHR48079">
    <property type="entry name" value="PROTEIN YEEZ"/>
    <property type="match status" value="1"/>
</dbReference>
<dbReference type="Gene3D" id="3.40.50.720">
    <property type="entry name" value="NAD(P)-binding Rossmann-like Domain"/>
    <property type="match status" value="1"/>
</dbReference>
<dbReference type="EMBL" id="WWCS01000025">
    <property type="protein sequence ID" value="MYN42832.1"/>
    <property type="molecule type" value="Genomic_DNA"/>
</dbReference>
<evidence type="ECO:0000313" key="3">
    <source>
        <dbReference type="Proteomes" id="UP000466332"/>
    </source>
</evidence>
<evidence type="ECO:0000313" key="2">
    <source>
        <dbReference type="EMBL" id="MYN42832.1"/>
    </source>
</evidence>
<dbReference type="InterPro" id="IPR051783">
    <property type="entry name" value="NAD(P)-dependent_oxidoreduct"/>
</dbReference>
<dbReference type="PANTHER" id="PTHR48079:SF6">
    <property type="entry name" value="NAD(P)-BINDING DOMAIN-CONTAINING PROTEIN-RELATED"/>
    <property type="match status" value="1"/>
</dbReference>
<feature type="domain" description="NAD-dependent epimerase/dehydratase" evidence="1">
    <location>
        <begin position="8"/>
        <end position="177"/>
    </location>
</feature>
<dbReference type="Pfam" id="PF01370">
    <property type="entry name" value="Epimerase"/>
    <property type="match status" value="1"/>
</dbReference>
<dbReference type="Proteomes" id="UP000466332">
    <property type="component" value="Unassembled WGS sequence"/>
</dbReference>
<accession>A0ABW9WNP6</accession>
<dbReference type="InterPro" id="IPR036291">
    <property type="entry name" value="NAD(P)-bd_dom_sf"/>
</dbReference>
<comment type="caution">
    <text evidence="2">The sequence shown here is derived from an EMBL/GenBank/DDBJ whole genome shotgun (WGS) entry which is preliminary data.</text>
</comment>
<keyword evidence="3" id="KW-1185">Reference proteome</keyword>
<gene>
    <name evidence="2" type="ORF">GTP55_26160</name>
</gene>
<name>A0ABW9WNP6_9BURK</name>
<evidence type="ECO:0000259" key="1">
    <source>
        <dbReference type="Pfam" id="PF01370"/>
    </source>
</evidence>
<sequence>MAMQAMTVLVTGAGGFLGRAVVAELARQGHTVRAGARRLPDPHHWPAGVQPVLCDVDSGAGLADATAGADAVIHLAAAMGASAQQQEQVAVEGTRLLLTVMAPSSRLLLASSFAVYDWQRVGEVLDEHSPLLADDDAPDVDPYARAKLRQERLARALCAEREIGLTVLRPALIWSEQRRDLSCLGPGNARMRLVLAPGRPLRLTQVDSCASAFAAALDPRAVGHTFNVDDASGVTAWEFAAASGVRLRLPLPLGLFKPVAALAAALLTPLVGAARLPGLLAPARLAARFHPARAGHAALQQLLGWQPPAAATRFH</sequence>
<organism evidence="2 3">
    <name type="scientific">Duganella margarita</name>
    <dbReference type="NCBI Taxonomy" id="2692170"/>
    <lineage>
        <taxon>Bacteria</taxon>
        <taxon>Pseudomonadati</taxon>
        <taxon>Pseudomonadota</taxon>
        <taxon>Betaproteobacteria</taxon>
        <taxon>Burkholderiales</taxon>
        <taxon>Oxalobacteraceae</taxon>
        <taxon>Telluria group</taxon>
        <taxon>Duganella</taxon>
    </lineage>
</organism>
<protein>
    <submittedName>
        <fullName evidence="2">NAD-dependent epimerase/dehydratase family protein</fullName>
    </submittedName>
</protein>
<proteinExistence type="predicted"/>
<reference evidence="2 3" key="1">
    <citation type="submission" date="2019-12" db="EMBL/GenBank/DDBJ databases">
        <title>Novel species isolated from a subtropical stream in China.</title>
        <authorList>
            <person name="Lu H."/>
        </authorList>
    </citation>
    <scope>NUCLEOTIDE SEQUENCE [LARGE SCALE GENOMIC DNA]</scope>
    <source>
        <strain evidence="2 3">FT109W</strain>
    </source>
</reference>